<keyword evidence="2" id="KW-1185">Reference proteome</keyword>
<accession>A0A183IZY4</accession>
<reference evidence="1 2" key="2">
    <citation type="submission" date="2018-11" db="EMBL/GenBank/DDBJ databases">
        <authorList>
            <consortium name="Pathogen Informatics"/>
        </authorList>
    </citation>
    <scope>NUCLEOTIDE SEQUENCE [LARGE SCALE GENOMIC DNA]</scope>
</reference>
<reference evidence="3" key="1">
    <citation type="submission" date="2016-06" db="UniProtKB">
        <authorList>
            <consortium name="WormBaseParasite"/>
        </authorList>
    </citation>
    <scope>IDENTIFICATION</scope>
</reference>
<dbReference type="Proteomes" id="UP000270296">
    <property type="component" value="Unassembled WGS sequence"/>
</dbReference>
<dbReference type="OrthoDB" id="5296287at2759"/>
<protein>
    <submittedName>
        <fullName evidence="1 3">Uncharacterized protein</fullName>
    </submittedName>
</protein>
<evidence type="ECO:0000313" key="2">
    <source>
        <dbReference type="Proteomes" id="UP000270296"/>
    </source>
</evidence>
<sequence>MPKPSQLLLLNLEKQRLYSKALPDVTIPDHVETRKAKDSSKKDHFSSLYPGSKFFSDAPRFMTVGKYGDKDRLEY</sequence>
<evidence type="ECO:0000313" key="3">
    <source>
        <dbReference type="WBParaSite" id="SBAD_0000951201-mRNA-1"/>
    </source>
</evidence>
<dbReference type="AlphaFoldDB" id="A0A183IZY4"/>
<dbReference type="EMBL" id="UZAM01012420">
    <property type="protein sequence ID" value="VDP21773.1"/>
    <property type="molecule type" value="Genomic_DNA"/>
</dbReference>
<evidence type="ECO:0000313" key="1">
    <source>
        <dbReference type="EMBL" id="VDP21773.1"/>
    </source>
</evidence>
<gene>
    <name evidence="1" type="ORF">SBAD_LOCUS9182</name>
</gene>
<proteinExistence type="predicted"/>
<name>A0A183IZY4_9BILA</name>
<dbReference type="WBParaSite" id="SBAD_0000951201-mRNA-1">
    <property type="protein sequence ID" value="SBAD_0000951201-mRNA-1"/>
    <property type="gene ID" value="SBAD_0000951201"/>
</dbReference>
<organism evidence="3">
    <name type="scientific">Soboliphyme baturini</name>
    <dbReference type="NCBI Taxonomy" id="241478"/>
    <lineage>
        <taxon>Eukaryota</taxon>
        <taxon>Metazoa</taxon>
        <taxon>Ecdysozoa</taxon>
        <taxon>Nematoda</taxon>
        <taxon>Enoplea</taxon>
        <taxon>Dorylaimia</taxon>
        <taxon>Dioctophymatida</taxon>
        <taxon>Dioctophymatoidea</taxon>
        <taxon>Soboliphymatidae</taxon>
        <taxon>Soboliphyme</taxon>
    </lineage>
</organism>